<protein>
    <submittedName>
        <fullName evidence="1">Uncharacterized protein</fullName>
    </submittedName>
</protein>
<evidence type="ECO:0000313" key="1">
    <source>
        <dbReference type="EMBL" id="GGJ69978.1"/>
    </source>
</evidence>
<gene>
    <name evidence="1" type="ORF">GCM10010121_095780</name>
</gene>
<proteinExistence type="predicted"/>
<reference evidence="1" key="1">
    <citation type="journal article" date="2014" name="Int. J. Syst. Evol. Microbiol.">
        <title>Complete genome sequence of Corynebacterium casei LMG S-19264T (=DSM 44701T), isolated from a smear-ripened cheese.</title>
        <authorList>
            <consortium name="US DOE Joint Genome Institute (JGI-PGF)"/>
            <person name="Walter F."/>
            <person name="Albersmeier A."/>
            <person name="Kalinowski J."/>
            <person name="Ruckert C."/>
        </authorList>
    </citation>
    <scope>NUCLEOTIDE SEQUENCE</scope>
    <source>
        <strain evidence="1">JCM 3086</strain>
    </source>
</reference>
<comment type="caution">
    <text evidence="1">The sequence shown here is derived from an EMBL/GenBank/DDBJ whole genome shotgun (WGS) entry which is preliminary data.</text>
</comment>
<sequence length="131" mass="13924">MAQVAIADLLRVIAAVPGWRERGSNGVRLVYDGSRLVLSTADRPDEVLARASTRGHATEAWELTMYATSLPGVRVWLSSLDGEQLVDVSPFWAGTPALVVFTASGGHMTFPVIDCPSAPARRRAFTGGADG</sequence>
<dbReference type="EMBL" id="BMQA01000116">
    <property type="protein sequence ID" value="GGJ69978.1"/>
    <property type="molecule type" value="Genomic_DNA"/>
</dbReference>
<dbReference type="Proteomes" id="UP000657574">
    <property type="component" value="Unassembled WGS sequence"/>
</dbReference>
<dbReference type="AlphaFoldDB" id="A0A917PBT9"/>
<reference evidence="1" key="2">
    <citation type="submission" date="2020-09" db="EMBL/GenBank/DDBJ databases">
        <authorList>
            <person name="Sun Q."/>
            <person name="Ohkuma M."/>
        </authorList>
    </citation>
    <scope>NUCLEOTIDE SEQUENCE</scope>
    <source>
        <strain evidence="1">JCM 3086</strain>
    </source>
</reference>
<evidence type="ECO:0000313" key="2">
    <source>
        <dbReference type="Proteomes" id="UP000657574"/>
    </source>
</evidence>
<name>A0A917PBT9_9ACTN</name>
<organism evidence="1 2">
    <name type="scientific">Streptomyces brasiliensis</name>
    <dbReference type="NCBI Taxonomy" id="1954"/>
    <lineage>
        <taxon>Bacteria</taxon>
        <taxon>Bacillati</taxon>
        <taxon>Actinomycetota</taxon>
        <taxon>Actinomycetes</taxon>
        <taxon>Kitasatosporales</taxon>
        <taxon>Streptomycetaceae</taxon>
        <taxon>Streptomyces</taxon>
    </lineage>
</organism>
<accession>A0A917PBT9</accession>
<keyword evidence="2" id="KW-1185">Reference proteome</keyword>